<evidence type="ECO:0000256" key="1">
    <source>
        <dbReference type="SAM" id="SignalP"/>
    </source>
</evidence>
<feature type="chain" id="PRO_5040446039" evidence="1">
    <location>
        <begin position="18"/>
        <end position="236"/>
    </location>
</feature>
<feature type="signal peptide" evidence="1">
    <location>
        <begin position="1"/>
        <end position="17"/>
    </location>
</feature>
<dbReference type="EMBL" id="CP099419">
    <property type="protein sequence ID" value="USW50331.1"/>
    <property type="molecule type" value="Genomic_DNA"/>
</dbReference>
<organism evidence="2 3">
    <name type="scientific">Septoria linicola</name>
    <dbReference type="NCBI Taxonomy" id="215465"/>
    <lineage>
        <taxon>Eukaryota</taxon>
        <taxon>Fungi</taxon>
        <taxon>Dikarya</taxon>
        <taxon>Ascomycota</taxon>
        <taxon>Pezizomycotina</taxon>
        <taxon>Dothideomycetes</taxon>
        <taxon>Dothideomycetidae</taxon>
        <taxon>Mycosphaerellales</taxon>
        <taxon>Mycosphaerellaceae</taxon>
        <taxon>Septoria</taxon>
    </lineage>
</organism>
<protein>
    <submittedName>
        <fullName evidence="2">Uncharacterized protein</fullName>
    </submittedName>
</protein>
<dbReference type="Proteomes" id="UP001056384">
    <property type="component" value="Chromosome 2"/>
</dbReference>
<gene>
    <name evidence="2" type="ORF">Slin15195_G036500</name>
</gene>
<evidence type="ECO:0000313" key="2">
    <source>
        <dbReference type="EMBL" id="USW50331.1"/>
    </source>
</evidence>
<name>A0A9Q9AQR0_9PEZI</name>
<proteinExistence type="predicted"/>
<evidence type="ECO:0000313" key="3">
    <source>
        <dbReference type="Proteomes" id="UP001056384"/>
    </source>
</evidence>
<dbReference type="AlphaFoldDB" id="A0A9Q9AQR0"/>
<reference evidence="2" key="1">
    <citation type="submission" date="2022-06" db="EMBL/GenBank/DDBJ databases">
        <title>Complete genome sequences of two strains of the flax pathogen Septoria linicola.</title>
        <authorList>
            <person name="Lapalu N."/>
            <person name="Simon A."/>
            <person name="Demenou B."/>
            <person name="Paumier D."/>
            <person name="Guillot M.-P."/>
            <person name="Gout L."/>
            <person name="Valade R."/>
        </authorList>
    </citation>
    <scope>NUCLEOTIDE SEQUENCE</scope>
    <source>
        <strain evidence="2">SE15195</strain>
    </source>
</reference>
<keyword evidence="3" id="KW-1185">Reference proteome</keyword>
<keyword evidence="1" id="KW-0732">Signal</keyword>
<sequence length="236" mass="24679">MLSIKAIILALAALGHATPVSKATSLDVTAIAPVDSKVGWHVPTAYDLAVMASNDSFASTEAGLPISLISIVARQSGVYRAGTARVGNGDPHQNPYQQQVTQSLRCGPGGGCSVSISHSHSISWTASANAAYGWISGGFSVSESYSTGRTYTCNGNAGGDVCIWYSYGVTAYTVRSTQCYYYNGQASMCRDLGTRVLFSPNKCQQGSPYCVRGSACRLENQGYYVTANAPAGGPPC</sequence>
<accession>A0A9Q9AQR0</accession>